<comment type="catalytic activity">
    <reaction evidence="7">
        <text>D-glycero-beta-D-manno-heptose 1-phosphate + ATP + H(+) = ADP-D-glycero-beta-D-manno-heptose + diphosphate</text>
        <dbReference type="Rhea" id="RHEA:27465"/>
        <dbReference type="ChEBI" id="CHEBI:15378"/>
        <dbReference type="ChEBI" id="CHEBI:30616"/>
        <dbReference type="ChEBI" id="CHEBI:33019"/>
        <dbReference type="ChEBI" id="CHEBI:59967"/>
        <dbReference type="ChEBI" id="CHEBI:61593"/>
        <dbReference type="EC" id="2.7.7.70"/>
    </reaction>
</comment>
<dbReference type="InterPro" id="IPR011914">
    <property type="entry name" value="RfaE_dom_II"/>
</dbReference>
<proteinExistence type="predicted"/>
<dbReference type="Pfam" id="PF01467">
    <property type="entry name" value="CTP_transf_like"/>
    <property type="match status" value="1"/>
</dbReference>
<evidence type="ECO:0000259" key="8">
    <source>
        <dbReference type="Pfam" id="PF01467"/>
    </source>
</evidence>
<keyword evidence="5" id="KW-0067">ATP-binding</keyword>
<evidence type="ECO:0000256" key="3">
    <source>
        <dbReference type="ARBA" id="ARBA00022695"/>
    </source>
</evidence>
<dbReference type="NCBIfam" id="TIGR02199">
    <property type="entry name" value="rfaE_dom_II"/>
    <property type="match status" value="1"/>
</dbReference>
<evidence type="ECO:0000256" key="6">
    <source>
        <dbReference type="ARBA" id="ARBA00023277"/>
    </source>
</evidence>
<keyword evidence="3 9" id="KW-0548">Nucleotidyltransferase</keyword>
<dbReference type="InterPro" id="IPR050385">
    <property type="entry name" value="Archaeal_FAD_synthase"/>
</dbReference>
<dbReference type="SUPFAM" id="SSF52374">
    <property type="entry name" value="Nucleotidylyl transferase"/>
    <property type="match status" value="1"/>
</dbReference>
<dbReference type="RefSeq" id="WP_090940207.1">
    <property type="nucleotide sequence ID" value="NZ_FOTS01000036.1"/>
</dbReference>
<sequence>MKIVNNLEIKNIAEQLKADGKKIVFTNGCFDILHAGHVRYLQAARELGNLLIVGLNSDHSVRCLKGPTRPINSEDDRAEVLSALSAVDYVVIFGDHTAERLVAEIKPTFYVKGGDYNVKDLPEAKIVVQYGGQTILIPEVIGKSSSNIIKKLQVLDN</sequence>
<dbReference type="GO" id="GO:0016779">
    <property type="term" value="F:nucleotidyltransferase activity"/>
    <property type="evidence" value="ECO:0007669"/>
    <property type="project" value="UniProtKB-KW"/>
</dbReference>
<dbReference type="STRING" id="1123291.SAMN04490355_103643"/>
<evidence type="ECO:0000313" key="9">
    <source>
        <dbReference type="EMBL" id="SFM05483.1"/>
    </source>
</evidence>
<dbReference type="InterPro" id="IPR004821">
    <property type="entry name" value="Cyt_trans-like"/>
</dbReference>
<evidence type="ECO:0000256" key="2">
    <source>
        <dbReference type="ARBA" id="ARBA00022679"/>
    </source>
</evidence>
<feature type="domain" description="Cytidyltransferase-like" evidence="8">
    <location>
        <begin position="25"/>
        <end position="124"/>
    </location>
</feature>
<reference evidence="10" key="1">
    <citation type="submission" date="2016-10" db="EMBL/GenBank/DDBJ databases">
        <authorList>
            <person name="Varghese N."/>
            <person name="Submissions S."/>
        </authorList>
    </citation>
    <scope>NUCLEOTIDE SEQUENCE [LARGE SCALE GENOMIC DNA]</scope>
    <source>
        <strain evidence="10">DSM 13327</strain>
    </source>
</reference>
<dbReference type="Proteomes" id="UP000199520">
    <property type="component" value="Unassembled WGS sequence"/>
</dbReference>
<evidence type="ECO:0000256" key="7">
    <source>
        <dbReference type="ARBA" id="ARBA00047428"/>
    </source>
</evidence>
<accession>A0A1I4MR45</accession>
<dbReference type="EC" id="2.7.7.70" evidence="1"/>
<evidence type="ECO:0000313" key="10">
    <source>
        <dbReference type="Proteomes" id="UP000199520"/>
    </source>
</evidence>
<evidence type="ECO:0000256" key="4">
    <source>
        <dbReference type="ARBA" id="ARBA00022741"/>
    </source>
</evidence>
<dbReference type="OrthoDB" id="9802794at2"/>
<evidence type="ECO:0000256" key="5">
    <source>
        <dbReference type="ARBA" id="ARBA00022840"/>
    </source>
</evidence>
<dbReference type="NCBIfam" id="TIGR00125">
    <property type="entry name" value="cyt_tran_rel"/>
    <property type="match status" value="1"/>
</dbReference>
<keyword evidence="6" id="KW-0119">Carbohydrate metabolism</keyword>
<keyword evidence="10" id="KW-1185">Reference proteome</keyword>
<dbReference type="PANTHER" id="PTHR43793">
    <property type="entry name" value="FAD SYNTHASE"/>
    <property type="match status" value="1"/>
</dbReference>
<dbReference type="GO" id="GO:0005524">
    <property type="term" value="F:ATP binding"/>
    <property type="evidence" value="ECO:0007669"/>
    <property type="project" value="UniProtKB-KW"/>
</dbReference>
<name>A0A1I4MR45_9FIRM</name>
<keyword evidence="4" id="KW-0547">Nucleotide-binding</keyword>
<dbReference type="GO" id="GO:0005975">
    <property type="term" value="P:carbohydrate metabolic process"/>
    <property type="evidence" value="ECO:0007669"/>
    <property type="project" value="InterPro"/>
</dbReference>
<protein>
    <recommendedName>
        <fullName evidence="1">D-glycero-beta-D-manno-heptose 1-phosphate adenylyltransferase</fullName>
        <ecNumber evidence="1">2.7.7.70</ecNumber>
    </recommendedName>
</protein>
<gene>
    <name evidence="9" type="ORF">SAMN04490355_103643</name>
</gene>
<evidence type="ECO:0000256" key="1">
    <source>
        <dbReference type="ARBA" id="ARBA00012519"/>
    </source>
</evidence>
<keyword evidence="2 9" id="KW-0808">Transferase</keyword>
<dbReference type="PANTHER" id="PTHR43793:SF2">
    <property type="entry name" value="BIFUNCTIONAL PROTEIN HLDE"/>
    <property type="match status" value="1"/>
</dbReference>
<dbReference type="Gene3D" id="3.40.50.620">
    <property type="entry name" value="HUPs"/>
    <property type="match status" value="1"/>
</dbReference>
<dbReference type="EMBL" id="FOTS01000036">
    <property type="protein sequence ID" value="SFM05483.1"/>
    <property type="molecule type" value="Genomic_DNA"/>
</dbReference>
<organism evidence="9 10">
    <name type="scientific">Pelosinus propionicus DSM 13327</name>
    <dbReference type="NCBI Taxonomy" id="1123291"/>
    <lineage>
        <taxon>Bacteria</taxon>
        <taxon>Bacillati</taxon>
        <taxon>Bacillota</taxon>
        <taxon>Negativicutes</taxon>
        <taxon>Selenomonadales</taxon>
        <taxon>Sporomusaceae</taxon>
        <taxon>Pelosinus</taxon>
    </lineage>
</organism>
<dbReference type="AlphaFoldDB" id="A0A1I4MR45"/>
<dbReference type="InterPro" id="IPR014729">
    <property type="entry name" value="Rossmann-like_a/b/a_fold"/>
</dbReference>
<dbReference type="GO" id="GO:0016773">
    <property type="term" value="F:phosphotransferase activity, alcohol group as acceptor"/>
    <property type="evidence" value="ECO:0007669"/>
    <property type="project" value="InterPro"/>
</dbReference>